<sequence length="330" mass="36935">MKVDGRDVDLLLLPDLAPHLPDGYPSEKAWAHAQLRAVMQPVYDNPNNPSAAVYCTWREKATSVAFLALVAAQPFQVKLVTQLLKAWRDILDECCRIMSEGRIGETGITSVVLEVVVLAAHQKLRPRAAADLHDVDSQSIYTVQLFAEALRLLDAAVEEGEVITVDAGEWGPPPPLSPLNYRHCWTELMPNITVDTSLLQALKGHLEHLEHRDWQVLMEHEVRIIHPIDPTYNLAEPRKGKPRPQWAAVAELARHTKGLVLGSGSLKDVFQDSYLQYALARAVGRLQHFEQERYKATHGEELTLERLAEMVLAQVEAELSRLQQQGGPSQ</sequence>
<protein>
    <submittedName>
        <fullName evidence="1">Uncharacterized protein</fullName>
    </submittedName>
</protein>
<dbReference type="Proteomes" id="UP000612055">
    <property type="component" value="Unassembled WGS sequence"/>
</dbReference>
<proteinExistence type="predicted"/>
<dbReference type="EMBL" id="JAEHOE010000142">
    <property type="protein sequence ID" value="KAG2484787.1"/>
    <property type="molecule type" value="Genomic_DNA"/>
</dbReference>
<evidence type="ECO:0000313" key="2">
    <source>
        <dbReference type="Proteomes" id="UP000612055"/>
    </source>
</evidence>
<gene>
    <name evidence="1" type="ORF">HYH03_016440</name>
</gene>
<accession>A0A835XHK6</accession>
<reference evidence="1" key="1">
    <citation type="journal article" date="2020" name="bioRxiv">
        <title>Comparative genomics of Chlamydomonas.</title>
        <authorList>
            <person name="Craig R.J."/>
            <person name="Hasan A.R."/>
            <person name="Ness R.W."/>
            <person name="Keightley P.D."/>
        </authorList>
    </citation>
    <scope>NUCLEOTIDE SEQUENCE</scope>
    <source>
        <strain evidence="1">CCAP 11/70</strain>
    </source>
</reference>
<comment type="caution">
    <text evidence="1">The sequence shown here is derived from an EMBL/GenBank/DDBJ whole genome shotgun (WGS) entry which is preliminary data.</text>
</comment>
<evidence type="ECO:0000313" key="1">
    <source>
        <dbReference type="EMBL" id="KAG2484787.1"/>
    </source>
</evidence>
<keyword evidence="2" id="KW-1185">Reference proteome</keyword>
<dbReference type="AlphaFoldDB" id="A0A835XHK6"/>
<name>A0A835XHK6_9CHLO</name>
<organism evidence="1 2">
    <name type="scientific">Edaphochlamys debaryana</name>
    <dbReference type="NCBI Taxonomy" id="47281"/>
    <lineage>
        <taxon>Eukaryota</taxon>
        <taxon>Viridiplantae</taxon>
        <taxon>Chlorophyta</taxon>
        <taxon>core chlorophytes</taxon>
        <taxon>Chlorophyceae</taxon>
        <taxon>CS clade</taxon>
        <taxon>Chlamydomonadales</taxon>
        <taxon>Chlamydomonadales incertae sedis</taxon>
        <taxon>Edaphochlamys</taxon>
    </lineage>
</organism>